<dbReference type="Pfam" id="PF13456">
    <property type="entry name" value="RVT_3"/>
    <property type="match status" value="1"/>
</dbReference>
<organism evidence="2 3">
    <name type="scientific">Dipteronia dyeriana</name>
    <dbReference type="NCBI Taxonomy" id="168575"/>
    <lineage>
        <taxon>Eukaryota</taxon>
        <taxon>Viridiplantae</taxon>
        <taxon>Streptophyta</taxon>
        <taxon>Embryophyta</taxon>
        <taxon>Tracheophyta</taxon>
        <taxon>Spermatophyta</taxon>
        <taxon>Magnoliopsida</taxon>
        <taxon>eudicotyledons</taxon>
        <taxon>Gunneridae</taxon>
        <taxon>Pentapetalae</taxon>
        <taxon>rosids</taxon>
        <taxon>malvids</taxon>
        <taxon>Sapindales</taxon>
        <taxon>Sapindaceae</taxon>
        <taxon>Hippocastanoideae</taxon>
        <taxon>Acereae</taxon>
        <taxon>Dipteronia</taxon>
    </lineage>
</organism>
<dbReference type="InterPro" id="IPR036397">
    <property type="entry name" value="RNaseH_sf"/>
</dbReference>
<keyword evidence="3" id="KW-1185">Reference proteome</keyword>
<gene>
    <name evidence="2" type="ORF">Ddye_025762</name>
</gene>
<proteinExistence type="predicted"/>
<sequence length="201" mass="23044">MVIVLKVLSQKVSRLWRNGHRIRLWNDIYMDSFPLLEAFPKIYTLASNKEGMFKDFRHWENSKWLWVVNLRWPLFDWEVNHWNGFMVALDSISVRSDIEDSLAWSFASNGLFIDRCVDNVAIKVKKEIEWVPPVGSVLCFNVDGSSKGNPRDAGIGGVLRDSMGKVLCLFSYYVGVEDANTAEALAIHRAYFLISSNSCFV</sequence>
<feature type="domain" description="RNase H type-1" evidence="1">
    <location>
        <begin position="134"/>
        <end position="201"/>
    </location>
</feature>
<dbReference type="PROSITE" id="PS50879">
    <property type="entry name" value="RNASE_H_1"/>
    <property type="match status" value="1"/>
</dbReference>
<accession>A0AAD9WPR6</accession>
<comment type="caution">
    <text evidence="2">The sequence shown here is derived from an EMBL/GenBank/DDBJ whole genome shotgun (WGS) entry which is preliminary data.</text>
</comment>
<dbReference type="InterPro" id="IPR012337">
    <property type="entry name" value="RNaseH-like_sf"/>
</dbReference>
<protein>
    <recommendedName>
        <fullName evidence="1">RNase H type-1 domain-containing protein</fullName>
    </recommendedName>
</protein>
<dbReference type="CDD" id="cd06222">
    <property type="entry name" value="RNase_H_like"/>
    <property type="match status" value="1"/>
</dbReference>
<dbReference type="SUPFAM" id="SSF53098">
    <property type="entry name" value="Ribonuclease H-like"/>
    <property type="match status" value="1"/>
</dbReference>
<dbReference type="EMBL" id="JANJYI010000008">
    <property type="protein sequence ID" value="KAK2637967.1"/>
    <property type="molecule type" value="Genomic_DNA"/>
</dbReference>
<dbReference type="GO" id="GO:0003676">
    <property type="term" value="F:nucleic acid binding"/>
    <property type="evidence" value="ECO:0007669"/>
    <property type="project" value="InterPro"/>
</dbReference>
<dbReference type="InterPro" id="IPR002156">
    <property type="entry name" value="RNaseH_domain"/>
</dbReference>
<evidence type="ECO:0000313" key="3">
    <source>
        <dbReference type="Proteomes" id="UP001280121"/>
    </source>
</evidence>
<name>A0AAD9WPR6_9ROSI</name>
<evidence type="ECO:0000313" key="2">
    <source>
        <dbReference type="EMBL" id="KAK2637967.1"/>
    </source>
</evidence>
<dbReference type="GO" id="GO:0004523">
    <property type="term" value="F:RNA-DNA hybrid ribonuclease activity"/>
    <property type="evidence" value="ECO:0007669"/>
    <property type="project" value="InterPro"/>
</dbReference>
<dbReference type="AlphaFoldDB" id="A0AAD9WPR6"/>
<dbReference type="PANTHER" id="PTHR33033:SF118">
    <property type="entry name" value="OS02G0175302 PROTEIN"/>
    <property type="match status" value="1"/>
</dbReference>
<dbReference type="PANTHER" id="PTHR33033">
    <property type="entry name" value="POLYNUCLEOTIDYL TRANSFERASE, RIBONUCLEASE H-LIKE SUPERFAMILY PROTEIN-RELATED"/>
    <property type="match status" value="1"/>
</dbReference>
<dbReference type="InterPro" id="IPR044730">
    <property type="entry name" value="RNase_H-like_dom_plant"/>
</dbReference>
<dbReference type="Gene3D" id="3.30.420.10">
    <property type="entry name" value="Ribonuclease H-like superfamily/Ribonuclease H"/>
    <property type="match status" value="1"/>
</dbReference>
<dbReference type="Proteomes" id="UP001280121">
    <property type="component" value="Unassembled WGS sequence"/>
</dbReference>
<evidence type="ECO:0000259" key="1">
    <source>
        <dbReference type="PROSITE" id="PS50879"/>
    </source>
</evidence>
<reference evidence="2" key="1">
    <citation type="journal article" date="2023" name="Plant J.">
        <title>Genome sequences and population genomics provide insights into the demographic history, inbreeding, and mutation load of two 'living fossil' tree species of Dipteronia.</title>
        <authorList>
            <person name="Feng Y."/>
            <person name="Comes H.P."/>
            <person name="Chen J."/>
            <person name="Zhu S."/>
            <person name="Lu R."/>
            <person name="Zhang X."/>
            <person name="Li P."/>
            <person name="Qiu J."/>
            <person name="Olsen K.M."/>
            <person name="Qiu Y."/>
        </authorList>
    </citation>
    <scope>NUCLEOTIDE SEQUENCE</scope>
    <source>
        <strain evidence="2">KIB01</strain>
    </source>
</reference>